<dbReference type="SMART" id="SM00034">
    <property type="entry name" value="CLECT"/>
    <property type="match status" value="1"/>
</dbReference>
<dbReference type="PROSITE" id="PS00615">
    <property type="entry name" value="C_TYPE_LECTIN_1"/>
    <property type="match status" value="1"/>
</dbReference>
<feature type="compositionally biased region" description="Basic and acidic residues" evidence="2">
    <location>
        <begin position="365"/>
        <end position="379"/>
    </location>
</feature>
<dbReference type="InterPro" id="IPR018378">
    <property type="entry name" value="C-type_lectin_CS"/>
</dbReference>
<reference evidence="4" key="1">
    <citation type="submission" date="2021-03" db="EMBL/GenBank/DDBJ databases">
        <authorList>
            <person name="Bekaert M."/>
        </authorList>
    </citation>
    <scope>NUCLEOTIDE SEQUENCE</scope>
</reference>
<name>A0A8S3QKW1_MYTED</name>
<feature type="compositionally biased region" description="Basic and acidic residues" evidence="2">
    <location>
        <begin position="339"/>
        <end position="357"/>
    </location>
</feature>
<dbReference type="PROSITE" id="PS50041">
    <property type="entry name" value="C_TYPE_LECTIN_2"/>
    <property type="match status" value="1"/>
</dbReference>
<dbReference type="InterPro" id="IPR016186">
    <property type="entry name" value="C-type_lectin-like/link_sf"/>
</dbReference>
<keyword evidence="1" id="KW-1015">Disulfide bond</keyword>
<evidence type="ECO:0000313" key="4">
    <source>
        <dbReference type="EMBL" id="CAG2197236.1"/>
    </source>
</evidence>
<dbReference type="InterPro" id="IPR050111">
    <property type="entry name" value="C-type_lectin/snaclec_domain"/>
</dbReference>
<proteinExistence type="predicted"/>
<gene>
    <name evidence="4" type="ORF">MEDL_12071</name>
</gene>
<dbReference type="PANTHER" id="PTHR22803">
    <property type="entry name" value="MANNOSE, PHOSPHOLIPASE, LECTIN RECEPTOR RELATED"/>
    <property type="match status" value="1"/>
</dbReference>
<protein>
    <recommendedName>
        <fullName evidence="3">C-type lectin domain-containing protein</fullName>
    </recommendedName>
</protein>
<feature type="region of interest" description="Disordered" evidence="2">
    <location>
        <begin position="315"/>
        <end position="390"/>
    </location>
</feature>
<accession>A0A8S3QKW1</accession>
<feature type="compositionally biased region" description="Polar residues" evidence="2">
    <location>
        <begin position="380"/>
        <end position="390"/>
    </location>
</feature>
<dbReference type="InterPro" id="IPR001304">
    <property type="entry name" value="C-type_lectin-like"/>
</dbReference>
<dbReference type="EMBL" id="CAJPWZ010000643">
    <property type="protein sequence ID" value="CAG2197236.1"/>
    <property type="molecule type" value="Genomic_DNA"/>
</dbReference>
<dbReference type="OrthoDB" id="6044146at2759"/>
<organism evidence="4 5">
    <name type="scientific">Mytilus edulis</name>
    <name type="common">Blue mussel</name>
    <dbReference type="NCBI Taxonomy" id="6550"/>
    <lineage>
        <taxon>Eukaryota</taxon>
        <taxon>Metazoa</taxon>
        <taxon>Spiralia</taxon>
        <taxon>Lophotrochozoa</taxon>
        <taxon>Mollusca</taxon>
        <taxon>Bivalvia</taxon>
        <taxon>Autobranchia</taxon>
        <taxon>Pteriomorphia</taxon>
        <taxon>Mytilida</taxon>
        <taxon>Mytiloidea</taxon>
        <taxon>Mytilidae</taxon>
        <taxon>Mytilinae</taxon>
        <taxon>Mytilus</taxon>
    </lineage>
</organism>
<evidence type="ECO:0000256" key="1">
    <source>
        <dbReference type="ARBA" id="ARBA00023157"/>
    </source>
</evidence>
<dbReference type="Proteomes" id="UP000683360">
    <property type="component" value="Unassembled WGS sequence"/>
</dbReference>
<dbReference type="Pfam" id="PF00059">
    <property type="entry name" value="Lectin_C"/>
    <property type="match status" value="1"/>
</dbReference>
<evidence type="ECO:0000259" key="3">
    <source>
        <dbReference type="PROSITE" id="PS50041"/>
    </source>
</evidence>
<sequence length="390" mass="44903">MVICLSEAEKCFQEKEAKLINGIKASLKTMQENMKGVHQMVEKLEVNIKEKSNICKKGWKEYKDHCYKYQSDKKSWRMAEKQCRTMGGYLVKIEDVSEHNWVVQNVKGGNLGSTWIGASDAGKQDWRWAFDLSKVTYRLFNPGQPDNGGNVEGCLELRSVFGYKWNDFPCSSTNSYVCESQQIVDALRSDIDQDLKVVEDKLDGVSKTVGEIEGRNENLKLKVAALFTEGLKLARIGTFNVERKINKSGRDGVVVVSCKSRDDRESILSAKNKLKVSRQYSNIYIHPDMTLQHPDMTLQQHIESENVRRIYLVDESARSDSQSNARSNRRREHNSHTGSYDRHSSTSRHRDSSDYRTQRSSYNESFDRRSSRHNSEHYMQDNSNQYHGGR</sequence>
<dbReference type="Gene3D" id="3.10.100.10">
    <property type="entry name" value="Mannose-Binding Protein A, subunit A"/>
    <property type="match status" value="1"/>
</dbReference>
<keyword evidence="5" id="KW-1185">Reference proteome</keyword>
<dbReference type="CDD" id="cd00037">
    <property type="entry name" value="CLECT"/>
    <property type="match status" value="1"/>
</dbReference>
<comment type="caution">
    <text evidence="4">The sequence shown here is derived from an EMBL/GenBank/DDBJ whole genome shotgun (WGS) entry which is preliminary data.</text>
</comment>
<dbReference type="AlphaFoldDB" id="A0A8S3QKW1"/>
<evidence type="ECO:0000313" key="5">
    <source>
        <dbReference type="Proteomes" id="UP000683360"/>
    </source>
</evidence>
<evidence type="ECO:0000256" key="2">
    <source>
        <dbReference type="SAM" id="MobiDB-lite"/>
    </source>
</evidence>
<dbReference type="InterPro" id="IPR016187">
    <property type="entry name" value="CTDL_fold"/>
</dbReference>
<feature type="domain" description="C-type lectin" evidence="3">
    <location>
        <begin position="62"/>
        <end position="179"/>
    </location>
</feature>
<dbReference type="SUPFAM" id="SSF56436">
    <property type="entry name" value="C-type lectin-like"/>
    <property type="match status" value="1"/>
</dbReference>